<dbReference type="SUPFAM" id="SSF159659">
    <property type="entry name" value="Cgl1923-like"/>
    <property type="match status" value="1"/>
</dbReference>
<dbReference type="GO" id="GO:0016874">
    <property type="term" value="F:ligase activity"/>
    <property type="evidence" value="ECO:0007669"/>
    <property type="project" value="UniProtKB-KW"/>
</dbReference>
<organism evidence="2 3">
    <name type="scientific">Brachybacterium muris UCD-AY4</name>
    <dbReference type="NCBI Taxonomy" id="1249481"/>
    <lineage>
        <taxon>Bacteria</taxon>
        <taxon>Bacillati</taxon>
        <taxon>Actinomycetota</taxon>
        <taxon>Actinomycetes</taxon>
        <taxon>Micrococcales</taxon>
        <taxon>Dermabacteraceae</taxon>
        <taxon>Brachybacterium</taxon>
    </lineage>
</organism>
<proteinExistence type="predicted"/>
<name>A0A022L3A5_9MICO</name>
<keyword evidence="1" id="KW-0175">Coiled coil</keyword>
<evidence type="ECO:0000313" key="3">
    <source>
        <dbReference type="Proteomes" id="UP000019754"/>
    </source>
</evidence>
<gene>
    <name evidence="2" type="ORF">D641_0104030</name>
</gene>
<dbReference type="Gene3D" id="3.40.50.10900">
    <property type="entry name" value="PAC-like subunit"/>
    <property type="match status" value="1"/>
</dbReference>
<feature type="coiled-coil region" evidence="1">
    <location>
        <begin position="206"/>
        <end position="243"/>
    </location>
</feature>
<dbReference type="InterPro" id="IPR019151">
    <property type="entry name" value="Proteasome_assmbl_chaperone_2"/>
</dbReference>
<evidence type="ECO:0000313" key="2">
    <source>
        <dbReference type="EMBL" id="EYT50440.1"/>
    </source>
</evidence>
<dbReference type="EMBL" id="AORC01000004">
    <property type="protein sequence ID" value="EYT50440.1"/>
    <property type="molecule type" value="Genomic_DNA"/>
</dbReference>
<dbReference type="PIRSF" id="PIRSF028754">
    <property type="entry name" value="UCP028754"/>
    <property type="match status" value="1"/>
</dbReference>
<keyword evidence="3" id="KW-1185">Reference proteome</keyword>
<dbReference type="Proteomes" id="UP000019754">
    <property type="component" value="Unassembled WGS sequence"/>
</dbReference>
<dbReference type="InterPro" id="IPR008492">
    <property type="entry name" value="Rv2714-like"/>
</dbReference>
<comment type="caution">
    <text evidence="2">The sequence shown here is derived from an EMBL/GenBank/DDBJ whole genome shotgun (WGS) entry which is preliminary data.</text>
</comment>
<protein>
    <submittedName>
        <fullName evidence="2">Carboxylate--amine ligase</fullName>
    </submittedName>
</protein>
<dbReference type="OrthoDB" id="150941at2"/>
<keyword evidence="2" id="KW-0436">Ligase</keyword>
<dbReference type="AlphaFoldDB" id="A0A022L3A5"/>
<reference evidence="2 3" key="1">
    <citation type="journal article" date="2013" name="Genome Announc.">
        <title>Draft genome sequence of an Actinobacterium, Brachybacterium muris strain UCD-AY4.</title>
        <authorList>
            <person name="Lo J.R."/>
            <person name="Lang J.M."/>
            <person name="Darling A.E."/>
            <person name="Eisen J.A."/>
            <person name="Coil D.A."/>
        </authorList>
    </citation>
    <scope>NUCLEOTIDE SEQUENCE [LARGE SCALE GENOMIC DNA]</scope>
    <source>
        <strain evidence="2 3">UCD-AY4</strain>
    </source>
</reference>
<accession>A0A022L3A5</accession>
<sequence length="269" mass="29750">MSRIAITAFSGWNDAGEAASGAIEHLLSVWPSRLAGAVDAEEFIDFQVNRPELRTTEEGLRTLDWPDTELRIVQPPRGPEIVTVLGPEPSLRWKRFCDEVLEQMQLLDVSSVISLGALLADSPHSRPLPVSCRVEPGAAEKVDDEDLYEGPVGVPTVLARRTTSAGLRTTSIWVQVPHYVAQTPSPKAVLGLIRELQDRIAAPIPLDELEEDAAAWERGVDELARTDEEVADYVRRLERAQDAAGLPEASGDAIAREFEQFLRRRRDTD</sequence>
<dbReference type="InterPro" id="IPR038389">
    <property type="entry name" value="PSMG2_sf"/>
</dbReference>
<dbReference type="RefSeq" id="WP_017822518.1">
    <property type="nucleotide sequence ID" value="NZ_AORC01000004.1"/>
</dbReference>
<dbReference type="HOGENOM" id="CLU_055821_1_0_11"/>
<dbReference type="STRING" id="1249481.D641_0104030"/>
<evidence type="ECO:0000256" key="1">
    <source>
        <dbReference type="SAM" id="Coils"/>
    </source>
</evidence>
<dbReference type="Pfam" id="PF09754">
    <property type="entry name" value="PAC2"/>
    <property type="match status" value="1"/>
</dbReference>